<dbReference type="Proteomes" id="UP001380953">
    <property type="component" value="Unassembled WGS sequence"/>
</dbReference>
<reference evidence="1" key="1">
    <citation type="submission" date="2024-03" db="EMBL/GenBank/DDBJ databases">
        <title>Whole genome sequecning of epiphytes from Marcgravia umbellata leaves.</title>
        <authorList>
            <person name="Kumar G."/>
            <person name="Savka M.A."/>
        </authorList>
    </citation>
    <scope>NUCLEOTIDE SEQUENCE</scope>
    <source>
        <strain evidence="1">RIT_BL5</strain>
    </source>
</reference>
<comment type="caution">
    <text evidence="1">The sequence shown here is derived from an EMBL/GenBank/DDBJ whole genome shotgun (WGS) entry which is preliminary data.</text>
</comment>
<protein>
    <submittedName>
        <fullName evidence="1">AraC family transcriptional regulator</fullName>
    </submittedName>
</protein>
<keyword evidence="2" id="KW-1185">Reference proteome</keyword>
<accession>A0ACC6PCY4</accession>
<evidence type="ECO:0000313" key="2">
    <source>
        <dbReference type="Proteomes" id="UP001380953"/>
    </source>
</evidence>
<dbReference type="EMBL" id="JBBKAR010000033">
    <property type="protein sequence ID" value="MEJ8304757.1"/>
    <property type="molecule type" value="Genomic_DNA"/>
</dbReference>
<name>A0ACC6PCY4_9BACL</name>
<proteinExistence type="predicted"/>
<evidence type="ECO:0000313" key="1">
    <source>
        <dbReference type="EMBL" id="MEJ8304757.1"/>
    </source>
</evidence>
<gene>
    <name evidence="1" type="ORF">WKI47_12695</name>
</gene>
<sequence length="545" mass="61906">MMVFKVKGGLVQHGMNVLHEDLIFRLNGIERIDYRSQRQVPQRHTSSYVWVAGVEGESIVVSESGKAPLRAGSLRLFAPEQTFGIESGSQAGFGAFLISFDVFREEDSQPGRLRALSAESWPGTDPGEVAFPGGRLQAAAESIWRRWKSTVAAQRMKARAEFLELVSEWASAAASPEYDSQVLMQQTKTFIDEHYREPLKLEQLAGMAGLSRNYYVDQFKKHYGKSVVEYMTDLRIRRAKRLMANSELKLREVAQQVGYNDEFYFSRRFKQETGVTPSAYMKSRSRRIAAYCTTSTGYLLALGVMPYAAPLHPKWTGYYHSRYAADIPVHLDGYKLGADWQGNLDRLKESHPEYIVCSSLVSEKEKDRLEQMAPVIYISPEDDWRTTLRQTAIALGETEAAERWLESYQEAAATIGRSIGQRRRGERTLLLRFWRGGFYSAGSSSAAGVLREDLGINLLALPSRYEWEHAMNPEMLNTFRADRILLMVCQEGETLPAWEAVRHSPEWAELPAVRAGRLHMLPSDPWRECSPSAHKRVLREAARIF</sequence>
<organism evidence="1 2">
    <name type="scientific">Saccharibacillus sacchari</name>
    <dbReference type="NCBI Taxonomy" id="456493"/>
    <lineage>
        <taxon>Bacteria</taxon>
        <taxon>Bacillati</taxon>
        <taxon>Bacillota</taxon>
        <taxon>Bacilli</taxon>
        <taxon>Bacillales</taxon>
        <taxon>Paenibacillaceae</taxon>
        <taxon>Saccharibacillus</taxon>
    </lineage>
</organism>